<sequence>MNQGVEWAVHVLLSLAWVDNDRPVSTAALAASYDLPPAYPHKQMQALARASQMIADVKAEADAHAPSAARIARKAYGRD</sequence>
<reference evidence="2" key="1">
    <citation type="submission" date="2016-10" db="EMBL/GenBank/DDBJ databases">
        <authorList>
            <person name="Varghese N."/>
            <person name="Submissions S."/>
        </authorList>
    </citation>
    <scope>NUCLEOTIDE SEQUENCE [LARGE SCALE GENOMIC DNA]</scope>
    <source>
        <strain evidence="2">CGMCC 4.578</strain>
    </source>
</reference>
<proteinExistence type="predicted"/>
<keyword evidence="2" id="KW-1185">Reference proteome</keyword>
<dbReference type="EMBL" id="FOFT01000001">
    <property type="protein sequence ID" value="SEP72301.1"/>
    <property type="molecule type" value="Genomic_DNA"/>
</dbReference>
<dbReference type="InterPro" id="IPR000944">
    <property type="entry name" value="Tscrpt_reg_Rrf2"/>
</dbReference>
<dbReference type="InterPro" id="IPR036388">
    <property type="entry name" value="WH-like_DNA-bd_sf"/>
</dbReference>
<dbReference type="SUPFAM" id="SSF46785">
    <property type="entry name" value="Winged helix' DNA-binding domain"/>
    <property type="match status" value="1"/>
</dbReference>
<name>A0A1H9A6Z4_9PSEU</name>
<dbReference type="InterPro" id="IPR036390">
    <property type="entry name" value="WH_DNA-bd_sf"/>
</dbReference>
<dbReference type="Pfam" id="PF02082">
    <property type="entry name" value="Rrf2"/>
    <property type="match status" value="1"/>
</dbReference>
<dbReference type="AlphaFoldDB" id="A0A1H9A6Z4"/>
<organism evidence="1 2">
    <name type="scientific">Lentzea flaviverrucosa</name>
    <dbReference type="NCBI Taxonomy" id="200379"/>
    <lineage>
        <taxon>Bacteria</taxon>
        <taxon>Bacillati</taxon>
        <taxon>Actinomycetota</taxon>
        <taxon>Actinomycetes</taxon>
        <taxon>Pseudonocardiales</taxon>
        <taxon>Pseudonocardiaceae</taxon>
        <taxon>Lentzea</taxon>
    </lineage>
</organism>
<accession>A0A1H9A6Z4</accession>
<dbReference type="Gene3D" id="1.10.10.10">
    <property type="entry name" value="Winged helix-like DNA-binding domain superfamily/Winged helix DNA-binding domain"/>
    <property type="match status" value="1"/>
</dbReference>
<dbReference type="Proteomes" id="UP000199028">
    <property type="component" value="Unassembled WGS sequence"/>
</dbReference>
<gene>
    <name evidence="1" type="ORF">SAMN05216195_101106</name>
</gene>
<evidence type="ECO:0000313" key="1">
    <source>
        <dbReference type="EMBL" id="SEP72301.1"/>
    </source>
</evidence>
<protein>
    <submittedName>
        <fullName evidence="1">Transcriptional regulator</fullName>
    </submittedName>
</protein>
<evidence type="ECO:0000313" key="2">
    <source>
        <dbReference type="Proteomes" id="UP000199028"/>
    </source>
</evidence>